<accession>A0ABW9B686</accession>
<keyword evidence="2" id="KW-1185">Reference proteome</keyword>
<evidence type="ECO:0000313" key="1">
    <source>
        <dbReference type="EMBL" id="MFM0007778.1"/>
    </source>
</evidence>
<gene>
    <name evidence="1" type="ORF">PQR57_43465</name>
</gene>
<dbReference type="EMBL" id="JAQQEZ010000069">
    <property type="protein sequence ID" value="MFM0007778.1"/>
    <property type="molecule type" value="Genomic_DNA"/>
</dbReference>
<protein>
    <submittedName>
        <fullName evidence="1">Uncharacterized protein</fullName>
    </submittedName>
</protein>
<organism evidence="1 2">
    <name type="scientific">Paraburkholderia dipogonis</name>
    <dbReference type="NCBI Taxonomy" id="1211383"/>
    <lineage>
        <taxon>Bacteria</taxon>
        <taxon>Pseudomonadati</taxon>
        <taxon>Pseudomonadota</taxon>
        <taxon>Betaproteobacteria</taxon>
        <taxon>Burkholderiales</taxon>
        <taxon>Burkholderiaceae</taxon>
        <taxon>Paraburkholderia</taxon>
    </lineage>
</organism>
<name>A0ABW9B686_9BURK</name>
<proteinExistence type="predicted"/>
<dbReference type="Proteomes" id="UP001629230">
    <property type="component" value="Unassembled WGS sequence"/>
</dbReference>
<evidence type="ECO:0000313" key="2">
    <source>
        <dbReference type="Proteomes" id="UP001629230"/>
    </source>
</evidence>
<comment type="caution">
    <text evidence="1">The sequence shown here is derived from an EMBL/GenBank/DDBJ whole genome shotgun (WGS) entry which is preliminary data.</text>
</comment>
<reference evidence="1 2" key="1">
    <citation type="journal article" date="2024" name="Chem. Sci.">
        <title>Discovery of megapolipeptins by genome mining of a Burkholderiales bacteria collection.</title>
        <authorList>
            <person name="Paulo B.S."/>
            <person name="Recchia M.J.J."/>
            <person name="Lee S."/>
            <person name="Fergusson C.H."/>
            <person name="Romanowski S.B."/>
            <person name="Hernandez A."/>
            <person name="Krull N."/>
            <person name="Liu D.Y."/>
            <person name="Cavanagh H."/>
            <person name="Bos A."/>
            <person name="Gray C.A."/>
            <person name="Murphy B.T."/>
            <person name="Linington R.G."/>
            <person name="Eustaquio A.S."/>
        </authorList>
    </citation>
    <scope>NUCLEOTIDE SEQUENCE [LARGE SCALE GENOMIC DNA]</scope>
    <source>
        <strain evidence="1 2">RL17-350-BIC-A</strain>
    </source>
</reference>
<dbReference type="RefSeq" id="WP_408182535.1">
    <property type="nucleotide sequence ID" value="NZ_JAQQEZ010000069.1"/>
</dbReference>
<sequence>MEGIIVEPADTSEEPPCVQIKATLASKINLADCQNAISVVHELPLANETADDIKELRLTASSEPSFFRPKT</sequence>